<dbReference type="InterPro" id="IPR027417">
    <property type="entry name" value="P-loop_NTPase"/>
</dbReference>
<evidence type="ECO:0000313" key="2">
    <source>
        <dbReference type="Proteomes" id="UP000076532"/>
    </source>
</evidence>
<dbReference type="PANTHER" id="PTHR47642">
    <property type="entry name" value="ATP-DEPENDENT DNA HELICASE"/>
    <property type="match status" value="1"/>
</dbReference>
<dbReference type="SUPFAM" id="SSF52540">
    <property type="entry name" value="P-loop containing nucleoside triphosphate hydrolases"/>
    <property type="match status" value="1"/>
</dbReference>
<proteinExistence type="predicted"/>
<organism evidence="1 2">
    <name type="scientific">Athelia psychrophila</name>
    <dbReference type="NCBI Taxonomy" id="1759441"/>
    <lineage>
        <taxon>Eukaryota</taxon>
        <taxon>Fungi</taxon>
        <taxon>Dikarya</taxon>
        <taxon>Basidiomycota</taxon>
        <taxon>Agaricomycotina</taxon>
        <taxon>Agaricomycetes</taxon>
        <taxon>Agaricomycetidae</taxon>
        <taxon>Atheliales</taxon>
        <taxon>Atheliaceae</taxon>
        <taxon>Athelia</taxon>
    </lineage>
</organism>
<name>A0A166V4B4_9AGAM</name>
<reference evidence="1 2" key="1">
    <citation type="journal article" date="2016" name="Mol. Biol. Evol.">
        <title>Comparative Genomics of Early-Diverging Mushroom-Forming Fungi Provides Insights into the Origins of Lignocellulose Decay Capabilities.</title>
        <authorList>
            <person name="Nagy L.G."/>
            <person name="Riley R."/>
            <person name="Tritt A."/>
            <person name="Adam C."/>
            <person name="Daum C."/>
            <person name="Floudas D."/>
            <person name="Sun H."/>
            <person name="Yadav J.S."/>
            <person name="Pangilinan J."/>
            <person name="Larsson K.H."/>
            <person name="Matsuura K."/>
            <person name="Barry K."/>
            <person name="Labutti K."/>
            <person name="Kuo R."/>
            <person name="Ohm R.A."/>
            <person name="Bhattacharya S.S."/>
            <person name="Shirouzu T."/>
            <person name="Yoshinaga Y."/>
            <person name="Martin F.M."/>
            <person name="Grigoriev I.V."/>
            <person name="Hibbett D.S."/>
        </authorList>
    </citation>
    <scope>NUCLEOTIDE SEQUENCE [LARGE SCALE GENOMIC DNA]</scope>
    <source>
        <strain evidence="1 2">CBS 109695</strain>
    </source>
</reference>
<keyword evidence="2" id="KW-1185">Reference proteome</keyword>
<accession>A0A166V4B4</accession>
<dbReference type="PANTHER" id="PTHR47642:SF5">
    <property type="entry name" value="ATP-DEPENDENT DNA HELICASE"/>
    <property type="match status" value="1"/>
</dbReference>
<protein>
    <recommendedName>
        <fullName evidence="3">DNA helicase</fullName>
    </recommendedName>
</protein>
<sequence length="176" mass="19694">MIPQLILSGDFCQLPPVPNTIDGAKIPPIFAFDAEAWNDCIGPPVMLSKVFRQKDQAFVDMLNAMRFGELTEQALTEFSKLSRPLHYEDGIGPTQLYPTKKEVEHANTTQLNRLPGGTQCYPALDRPGQDSKGNRVYPEAMKRLLERLITPASVVLKVKKMSTFVFNVLTAFLPKD</sequence>
<dbReference type="AlphaFoldDB" id="A0A166V4B4"/>
<dbReference type="EMBL" id="KV417486">
    <property type="protein sequence ID" value="KZP32337.1"/>
    <property type="molecule type" value="Genomic_DNA"/>
</dbReference>
<dbReference type="InterPro" id="IPR051055">
    <property type="entry name" value="PIF1_helicase"/>
</dbReference>
<dbReference type="STRING" id="436010.A0A166V4B4"/>
<evidence type="ECO:0000313" key="1">
    <source>
        <dbReference type="EMBL" id="KZP32337.1"/>
    </source>
</evidence>
<gene>
    <name evidence="1" type="ORF">FIBSPDRAFT_723262</name>
</gene>
<dbReference type="OrthoDB" id="432234at2759"/>
<evidence type="ECO:0008006" key="3">
    <source>
        <dbReference type="Google" id="ProtNLM"/>
    </source>
</evidence>
<dbReference type="Proteomes" id="UP000076532">
    <property type="component" value="Unassembled WGS sequence"/>
</dbReference>